<dbReference type="SUPFAM" id="SSF53474">
    <property type="entry name" value="alpha/beta-Hydrolases"/>
    <property type="match status" value="1"/>
</dbReference>
<keyword evidence="1" id="KW-0732">Signal</keyword>
<dbReference type="InterPro" id="IPR000073">
    <property type="entry name" value="AB_hydrolase_1"/>
</dbReference>
<feature type="domain" description="AB hydrolase-1" evidence="2">
    <location>
        <begin position="77"/>
        <end position="299"/>
    </location>
</feature>
<evidence type="ECO:0000313" key="4">
    <source>
        <dbReference type="Proteomes" id="UP000183413"/>
    </source>
</evidence>
<dbReference type="AlphaFoldDB" id="A0A1I5PCP9"/>
<proteinExistence type="predicted"/>
<dbReference type="Gene3D" id="3.40.50.1820">
    <property type="entry name" value="alpha/beta hydrolase"/>
    <property type="match status" value="1"/>
</dbReference>
<dbReference type="InterPro" id="IPR029058">
    <property type="entry name" value="AB_hydrolase_fold"/>
</dbReference>
<evidence type="ECO:0000313" key="3">
    <source>
        <dbReference type="EMBL" id="SFP31825.1"/>
    </source>
</evidence>
<dbReference type="GeneID" id="99657110"/>
<feature type="signal peptide" evidence="1">
    <location>
        <begin position="1"/>
        <end position="34"/>
    </location>
</feature>
<sequence length="317" mass="34371">MTTSERRTVLKAALLAATAAAPAAVPLMARPAAAAGPSRDPLKPEPVPAQVPVTEGFVEVPGGRLWYWDTGGGGTPVVLLHPGTGSDLAWPYQQPVLARDGHRVVAYSRRGHHRSSPATPQDQPAVADLLALADHLELGRFHLVGAALGGFVAADFAVSHPRRLRSLALVNSQIGIQETEFRDALRRLQPPGADALPHSFRELGPSYRAANPQGVHEWEEIVELSRPGPASPFPKLTNRITWDVLRTMRTRTLLTMGDADLYIPPSLGRTVLEHLPNASSLTFAEVGHSPQWERPSVFNRKLLQFLRGARFTDGTLV</sequence>
<dbReference type="InParanoid" id="A0A1I5PCP9"/>
<dbReference type="PRINTS" id="PR00111">
    <property type="entry name" value="ABHYDROLASE"/>
</dbReference>
<dbReference type="eggNOG" id="COG2267">
    <property type="taxonomic scope" value="Bacteria"/>
</dbReference>
<gene>
    <name evidence="3" type="ORF">SAMN04489713_11390</name>
</gene>
<evidence type="ECO:0000259" key="2">
    <source>
        <dbReference type="Pfam" id="PF12697"/>
    </source>
</evidence>
<dbReference type="EMBL" id="FOVH01000013">
    <property type="protein sequence ID" value="SFP31825.1"/>
    <property type="molecule type" value="Genomic_DNA"/>
</dbReference>
<evidence type="ECO:0000256" key="1">
    <source>
        <dbReference type="SAM" id="SignalP"/>
    </source>
</evidence>
<reference evidence="3 4" key="1">
    <citation type="submission" date="2016-10" db="EMBL/GenBank/DDBJ databases">
        <authorList>
            <person name="de Groot N.N."/>
        </authorList>
    </citation>
    <scope>NUCLEOTIDE SEQUENCE [LARGE SCALE GENOMIC DNA]</scope>
    <source>
        <strain evidence="3 4">DSM 43067</strain>
    </source>
</reference>
<dbReference type="Pfam" id="PF12697">
    <property type="entry name" value="Abhydrolase_6"/>
    <property type="match status" value="1"/>
</dbReference>
<feature type="chain" id="PRO_5010180370" evidence="1">
    <location>
        <begin position="35"/>
        <end position="317"/>
    </location>
</feature>
<dbReference type="RefSeq" id="WP_177287831.1">
    <property type="nucleotide sequence ID" value="NZ_CP083237.1"/>
</dbReference>
<accession>A0A1I5PCP9</accession>
<dbReference type="STRING" id="1993.SAMN04489713_11390"/>
<protein>
    <submittedName>
        <fullName evidence="3">Pimeloyl-ACP methyl ester carboxylesterase</fullName>
    </submittedName>
</protein>
<dbReference type="GO" id="GO:0003824">
    <property type="term" value="F:catalytic activity"/>
    <property type="evidence" value="ECO:0007669"/>
    <property type="project" value="UniProtKB-ARBA"/>
</dbReference>
<name>A0A1I5PCP9_9ACTN</name>
<dbReference type="PANTHER" id="PTHR43689:SF8">
    <property type="entry name" value="ALPHA_BETA-HYDROLASES SUPERFAMILY PROTEIN"/>
    <property type="match status" value="1"/>
</dbReference>
<dbReference type="PROSITE" id="PS51318">
    <property type="entry name" value="TAT"/>
    <property type="match status" value="1"/>
</dbReference>
<dbReference type="InterPro" id="IPR006311">
    <property type="entry name" value="TAT_signal"/>
</dbReference>
<keyword evidence="4" id="KW-1185">Reference proteome</keyword>
<dbReference type="PANTHER" id="PTHR43689">
    <property type="entry name" value="HYDROLASE"/>
    <property type="match status" value="1"/>
</dbReference>
<organism evidence="3 4">
    <name type="scientific">Actinomadura madurae</name>
    <dbReference type="NCBI Taxonomy" id="1993"/>
    <lineage>
        <taxon>Bacteria</taxon>
        <taxon>Bacillati</taxon>
        <taxon>Actinomycetota</taxon>
        <taxon>Actinomycetes</taxon>
        <taxon>Streptosporangiales</taxon>
        <taxon>Thermomonosporaceae</taxon>
        <taxon>Actinomadura</taxon>
    </lineage>
</organism>
<dbReference type="Proteomes" id="UP000183413">
    <property type="component" value="Unassembled WGS sequence"/>
</dbReference>